<reference evidence="1" key="1">
    <citation type="submission" date="2021-12" db="EMBL/GenBank/DDBJ databases">
        <authorList>
            <person name="Rodrigo-Torres L."/>
            <person name="Arahal R. D."/>
            <person name="Lucena T."/>
        </authorList>
    </citation>
    <scope>NUCLEOTIDE SEQUENCE</scope>
    <source>
        <strain evidence="1">CECT 8858</strain>
    </source>
</reference>
<protein>
    <submittedName>
        <fullName evidence="1">Uncharacterized protein</fullName>
    </submittedName>
</protein>
<organism evidence="1 2">
    <name type="scientific">Emticicia aquatica</name>
    <dbReference type="NCBI Taxonomy" id="1681835"/>
    <lineage>
        <taxon>Bacteria</taxon>
        <taxon>Pseudomonadati</taxon>
        <taxon>Bacteroidota</taxon>
        <taxon>Cytophagia</taxon>
        <taxon>Cytophagales</taxon>
        <taxon>Leadbetterellaceae</taxon>
        <taxon>Emticicia</taxon>
    </lineage>
</organism>
<keyword evidence="2" id="KW-1185">Reference proteome</keyword>
<dbReference type="RefSeq" id="WP_238807418.1">
    <property type="nucleotide sequence ID" value="NZ_CAKLPY010000002.1"/>
</dbReference>
<accession>A0ABM9ASD5</accession>
<gene>
    <name evidence="1" type="ORF">EMA8858_03006</name>
</gene>
<sequence length="119" mass="13554">MKKQTIFVAILIIFLTSFLAIFAQNKPKKQVTITFKNNSVLPRKYTFVTYWTKDRNNNATEGVVLAPYATKTITDVVGTELFLANSAQINTVMSGKKIEDKAFWVFKNEDNGKTINLRK</sequence>
<evidence type="ECO:0000313" key="1">
    <source>
        <dbReference type="EMBL" id="CAH0996871.1"/>
    </source>
</evidence>
<dbReference type="EMBL" id="CAKLPY010000002">
    <property type="protein sequence ID" value="CAH0996871.1"/>
    <property type="molecule type" value="Genomic_DNA"/>
</dbReference>
<dbReference type="Proteomes" id="UP000837932">
    <property type="component" value="Unassembled WGS sequence"/>
</dbReference>
<name>A0ABM9ASD5_9BACT</name>
<proteinExistence type="predicted"/>
<evidence type="ECO:0000313" key="2">
    <source>
        <dbReference type="Proteomes" id="UP000837932"/>
    </source>
</evidence>
<comment type="caution">
    <text evidence="1">The sequence shown here is derived from an EMBL/GenBank/DDBJ whole genome shotgun (WGS) entry which is preliminary data.</text>
</comment>